<feature type="transmembrane region" description="Helical" evidence="5">
    <location>
        <begin position="227"/>
        <end position="248"/>
    </location>
</feature>
<feature type="transmembrane region" description="Helical" evidence="5">
    <location>
        <begin position="296"/>
        <end position="316"/>
    </location>
</feature>
<feature type="transmembrane region" description="Helical" evidence="5">
    <location>
        <begin position="328"/>
        <end position="346"/>
    </location>
</feature>
<keyword evidence="2 5" id="KW-0812">Transmembrane</keyword>
<evidence type="ECO:0000256" key="4">
    <source>
        <dbReference type="ARBA" id="ARBA00023136"/>
    </source>
</evidence>
<keyword evidence="4 5" id="KW-0472">Membrane</keyword>
<feature type="transmembrane region" description="Helical" evidence="5">
    <location>
        <begin position="380"/>
        <end position="402"/>
    </location>
</feature>
<reference evidence="7 8" key="1">
    <citation type="journal article" date="2020" name="G3 (Bethesda)">
        <title>Improved Reference Genome for Cyclotella cryptica CCMP332, a Model for Cell Wall Morphogenesis, Salinity Adaptation, and Lipid Production in Diatoms (Bacillariophyta).</title>
        <authorList>
            <person name="Roberts W.R."/>
            <person name="Downey K.M."/>
            <person name="Ruck E.C."/>
            <person name="Traller J.C."/>
            <person name="Alverson A.J."/>
        </authorList>
    </citation>
    <scope>NUCLEOTIDE SEQUENCE [LARGE SCALE GENOMIC DNA]</scope>
    <source>
        <strain evidence="7 8">CCMP332</strain>
    </source>
</reference>
<feature type="transmembrane region" description="Helical" evidence="5">
    <location>
        <begin position="171"/>
        <end position="188"/>
    </location>
</feature>
<feature type="transmembrane region" description="Helical" evidence="5">
    <location>
        <begin position="31"/>
        <end position="49"/>
    </location>
</feature>
<evidence type="ECO:0000259" key="6">
    <source>
        <dbReference type="Pfam" id="PF00999"/>
    </source>
</evidence>
<feature type="transmembrane region" description="Helical" evidence="5">
    <location>
        <begin position="200"/>
        <end position="221"/>
    </location>
</feature>
<dbReference type="EMBL" id="JABMIG020000350">
    <property type="protein sequence ID" value="KAL3780423.1"/>
    <property type="molecule type" value="Genomic_DNA"/>
</dbReference>
<keyword evidence="8" id="KW-1185">Reference proteome</keyword>
<comment type="caution">
    <text evidence="7">The sequence shown here is derived from an EMBL/GenBank/DDBJ whole genome shotgun (WGS) entry which is preliminary data.</text>
</comment>
<comment type="subcellular location">
    <subcellularLocation>
        <location evidence="1">Membrane</location>
        <topology evidence="1">Multi-pass membrane protein</topology>
    </subcellularLocation>
</comment>
<gene>
    <name evidence="7" type="ORF">HJC23_004360</name>
</gene>
<evidence type="ECO:0000256" key="2">
    <source>
        <dbReference type="ARBA" id="ARBA00022692"/>
    </source>
</evidence>
<dbReference type="GO" id="GO:0016020">
    <property type="term" value="C:membrane"/>
    <property type="evidence" value="ECO:0007669"/>
    <property type="project" value="UniProtKB-SubCell"/>
</dbReference>
<dbReference type="Gene3D" id="1.20.1530.20">
    <property type="match status" value="1"/>
</dbReference>
<feature type="domain" description="Cation/H+ exchanger transmembrane" evidence="6">
    <location>
        <begin position="127"/>
        <end position="486"/>
    </location>
</feature>
<keyword evidence="3 5" id="KW-1133">Transmembrane helix</keyword>
<organism evidence="7 8">
    <name type="scientific">Cyclotella cryptica</name>
    <dbReference type="NCBI Taxonomy" id="29204"/>
    <lineage>
        <taxon>Eukaryota</taxon>
        <taxon>Sar</taxon>
        <taxon>Stramenopiles</taxon>
        <taxon>Ochrophyta</taxon>
        <taxon>Bacillariophyta</taxon>
        <taxon>Coscinodiscophyceae</taxon>
        <taxon>Thalassiosirophycidae</taxon>
        <taxon>Stephanodiscales</taxon>
        <taxon>Stephanodiscaceae</taxon>
        <taxon>Cyclotella</taxon>
    </lineage>
</organism>
<evidence type="ECO:0000256" key="5">
    <source>
        <dbReference type="SAM" id="Phobius"/>
    </source>
</evidence>
<dbReference type="Proteomes" id="UP001516023">
    <property type="component" value="Unassembled WGS sequence"/>
</dbReference>
<proteinExistence type="predicted"/>
<dbReference type="InterPro" id="IPR006153">
    <property type="entry name" value="Cation/H_exchanger_TM"/>
</dbReference>
<protein>
    <recommendedName>
        <fullName evidence="6">Cation/H+ exchanger transmembrane domain-containing protein</fullName>
    </recommendedName>
</protein>
<dbReference type="AlphaFoldDB" id="A0ABD3NYW4"/>
<evidence type="ECO:0000256" key="1">
    <source>
        <dbReference type="ARBA" id="ARBA00004141"/>
    </source>
</evidence>
<evidence type="ECO:0000256" key="3">
    <source>
        <dbReference type="ARBA" id="ARBA00022989"/>
    </source>
</evidence>
<dbReference type="InterPro" id="IPR038770">
    <property type="entry name" value="Na+/solute_symporter_sf"/>
</dbReference>
<dbReference type="PANTHER" id="PTHR46157">
    <property type="entry name" value="K(+) EFFLUX ANTIPORTER 3, CHLOROPLASTIC"/>
    <property type="match status" value="1"/>
</dbReference>
<dbReference type="Pfam" id="PF00999">
    <property type="entry name" value="Na_H_Exchanger"/>
    <property type="match status" value="1"/>
</dbReference>
<feature type="transmembrane region" description="Helical" evidence="5">
    <location>
        <begin position="408"/>
        <end position="431"/>
    </location>
</feature>
<name>A0ABD3NYW4_9STRA</name>
<feature type="transmembrane region" description="Helical" evidence="5">
    <location>
        <begin position="263"/>
        <end position="284"/>
    </location>
</feature>
<evidence type="ECO:0000313" key="7">
    <source>
        <dbReference type="EMBL" id="KAL3780423.1"/>
    </source>
</evidence>
<sequence length="504" mass="52993">MKWEIRCQRTQAESIDRHELRMSYTNKKSTMFVKSILSLAATIAILAACSESRAFHPNPTALSHHPTIPTKPHRDTLPNAISVIPRGGSIETSSVPSSDAGIVSALLTGLSAYMKGAKSDTIALLVTTALVAPICKKMGISNILGFLAAGMALGPNGIKGGFISDVHRTEMLADLGIVFFLFEMGLHINFDTLMSMKTDVFGLGLAQVLLTAASVAGIASLCGMSSAARIVLGGGIALSSSAFVLQLLKDKKQLDTRHGKSSLGVLIMQDLAVVPLLVITPLLAGGGGSMGKAFTSAGVAFLMALSILGICAKFIFDPLFDFVVSAHNQDAFVGLILCTVLGMSFLTEGLGLSNTLGSFVSGMILAASKHKEKIEAEISPFRGVLVGLFFFSVGFEIDLGLISSKAGLVASAVLGIMALKGVIITGLCRVFGLTLAESQRAGFLLSEVSEFAFVAFRMARSYGILDENTTKFMLTVVSLTMALTPFAEELGSSIAAKLEKPKIN</sequence>
<dbReference type="PANTHER" id="PTHR46157:SF4">
    <property type="entry name" value="K(+) EFFLUX ANTIPORTER 3, CHLOROPLASTIC"/>
    <property type="match status" value="1"/>
</dbReference>
<evidence type="ECO:0000313" key="8">
    <source>
        <dbReference type="Proteomes" id="UP001516023"/>
    </source>
</evidence>
<accession>A0ABD3NYW4</accession>
<feature type="transmembrane region" description="Helical" evidence="5">
    <location>
        <begin position="122"/>
        <end position="151"/>
    </location>
</feature>